<dbReference type="Pfam" id="PF19449">
    <property type="entry name" value="DUF5987"/>
    <property type="match status" value="1"/>
</dbReference>
<protein>
    <submittedName>
        <fullName evidence="1">Uncharacterized protein</fullName>
    </submittedName>
</protein>
<organism evidence="1 2">
    <name type="scientific">Catenuloplanes indicus</name>
    <dbReference type="NCBI Taxonomy" id="137267"/>
    <lineage>
        <taxon>Bacteria</taxon>
        <taxon>Bacillati</taxon>
        <taxon>Actinomycetota</taxon>
        <taxon>Actinomycetes</taxon>
        <taxon>Micromonosporales</taxon>
        <taxon>Micromonosporaceae</taxon>
        <taxon>Catenuloplanes</taxon>
    </lineage>
</organism>
<dbReference type="AlphaFoldDB" id="A0AAE3VUI4"/>
<reference evidence="1 2" key="1">
    <citation type="submission" date="2023-07" db="EMBL/GenBank/DDBJ databases">
        <title>Sequencing the genomes of 1000 actinobacteria strains.</title>
        <authorList>
            <person name="Klenk H.-P."/>
        </authorList>
    </citation>
    <scope>NUCLEOTIDE SEQUENCE [LARGE SCALE GENOMIC DNA]</scope>
    <source>
        <strain evidence="1 2">DSM 44709</strain>
    </source>
</reference>
<gene>
    <name evidence="1" type="ORF">J2S42_001077</name>
</gene>
<dbReference type="InterPro" id="IPR046029">
    <property type="entry name" value="DUF5987"/>
</dbReference>
<proteinExistence type="predicted"/>
<name>A0AAE3VUI4_9ACTN</name>
<accession>A0AAE3VUI4</accession>
<dbReference type="EMBL" id="JAUSUZ010000001">
    <property type="protein sequence ID" value="MDQ0364408.1"/>
    <property type="molecule type" value="Genomic_DNA"/>
</dbReference>
<keyword evidence="2" id="KW-1185">Reference proteome</keyword>
<sequence>MQPDVMDAALTLTIEAFADTIIPGEKRFPGDRAVAGAAEGGGAVAAGALRLLTDPAGGIAPALDSLAVALNDHAARYAEGRAVPLDGDVPAFVALPFAHRTALVEELTAWEHPEHEMWVGLALFSNMAFDSAAHLHTEEAFATGHPGLLTLGYTPPDPDGVWRFPQFTYGRQLAPPHPGTTVTGSPS</sequence>
<comment type="caution">
    <text evidence="1">The sequence shown here is derived from an EMBL/GenBank/DDBJ whole genome shotgun (WGS) entry which is preliminary data.</text>
</comment>
<evidence type="ECO:0000313" key="1">
    <source>
        <dbReference type="EMBL" id="MDQ0364408.1"/>
    </source>
</evidence>
<evidence type="ECO:0000313" key="2">
    <source>
        <dbReference type="Proteomes" id="UP001240236"/>
    </source>
</evidence>
<dbReference type="Proteomes" id="UP001240236">
    <property type="component" value="Unassembled WGS sequence"/>
</dbReference>